<dbReference type="RefSeq" id="WP_114580127.1">
    <property type="nucleotide sequence ID" value="NZ_QPMH01000001.1"/>
</dbReference>
<name>A0A369TG97_9PROT</name>
<organism evidence="1 2">
    <name type="scientific">Ferruginivarius sediminum</name>
    <dbReference type="NCBI Taxonomy" id="2661937"/>
    <lineage>
        <taxon>Bacteria</taxon>
        <taxon>Pseudomonadati</taxon>
        <taxon>Pseudomonadota</taxon>
        <taxon>Alphaproteobacteria</taxon>
        <taxon>Rhodospirillales</taxon>
        <taxon>Rhodospirillaceae</taxon>
        <taxon>Ferruginivarius</taxon>
    </lineage>
</organism>
<gene>
    <name evidence="1" type="ORF">DRB17_00050</name>
</gene>
<accession>A0A369TG97</accession>
<proteinExistence type="predicted"/>
<evidence type="ECO:0000313" key="2">
    <source>
        <dbReference type="Proteomes" id="UP000253941"/>
    </source>
</evidence>
<comment type="caution">
    <text evidence="1">The sequence shown here is derived from an EMBL/GenBank/DDBJ whole genome shotgun (WGS) entry which is preliminary data.</text>
</comment>
<reference evidence="1 2" key="1">
    <citation type="submission" date="2018-07" db="EMBL/GenBank/DDBJ databases">
        <title>Venubactetium sediminum gen. nov., sp. nov., isolated from a marine solar saltern.</title>
        <authorList>
            <person name="Wang S."/>
        </authorList>
    </citation>
    <scope>NUCLEOTIDE SEQUENCE [LARGE SCALE GENOMIC DNA]</scope>
    <source>
        <strain evidence="1 2">WD2A32</strain>
    </source>
</reference>
<evidence type="ECO:0008006" key="3">
    <source>
        <dbReference type="Google" id="ProtNLM"/>
    </source>
</evidence>
<dbReference type="Proteomes" id="UP000253941">
    <property type="component" value="Unassembled WGS sequence"/>
</dbReference>
<sequence>MRQIGFPGYSRHGLRKNAVNRLLEAGCATAQVAAVTGQTLQMVEHYAAQVNQARLADEAIRKLIENEGSR</sequence>
<protein>
    <recommendedName>
        <fullName evidence="3">Tyr recombinase domain-containing protein</fullName>
    </recommendedName>
</protein>
<keyword evidence="2" id="KW-1185">Reference proteome</keyword>
<dbReference type="EMBL" id="QPMH01000001">
    <property type="protein sequence ID" value="RDD63614.1"/>
    <property type="molecule type" value="Genomic_DNA"/>
</dbReference>
<evidence type="ECO:0000313" key="1">
    <source>
        <dbReference type="EMBL" id="RDD63614.1"/>
    </source>
</evidence>
<dbReference type="AlphaFoldDB" id="A0A369TG97"/>